<dbReference type="Proteomes" id="UP000001947">
    <property type="component" value="Chromosome"/>
</dbReference>
<dbReference type="HOGENOM" id="CLU_087914_2_0_6"/>
<dbReference type="EMBL" id="CP000282">
    <property type="protein sequence ID" value="ABD82026.1"/>
    <property type="molecule type" value="Genomic_DNA"/>
</dbReference>
<proteinExistence type="predicted"/>
<keyword evidence="1" id="KW-0732">Signal</keyword>
<keyword evidence="4" id="KW-1185">Reference proteome</keyword>
<evidence type="ECO:0000313" key="4">
    <source>
        <dbReference type="Proteomes" id="UP000001947"/>
    </source>
</evidence>
<evidence type="ECO:0000256" key="1">
    <source>
        <dbReference type="SAM" id="SignalP"/>
    </source>
</evidence>
<dbReference type="eggNOG" id="COG3350">
    <property type="taxonomic scope" value="Bacteria"/>
</dbReference>
<accession>Q21H03</accession>
<feature type="signal peptide" evidence="1">
    <location>
        <begin position="1"/>
        <end position="22"/>
    </location>
</feature>
<dbReference type="AlphaFoldDB" id="Q21H03"/>
<dbReference type="GeneID" id="98614422"/>
<protein>
    <submittedName>
        <fullName evidence="3">YHS</fullName>
    </submittedName>
</protein>
<feature type="chain" id="PRO_5004200478" evidence="1">
    <location>
        <begin position="23"/>
        <end position="150"/>
    </location>
</feature>
<dbReference type="NCBIfam" id="NF041384">
    <property type="entry name" value="YHS_seleno_dom"/>
    <property type="match status" value="1"/>
</dbReference>
<evidence type="ECO:0000313" key="3">
    <source>
        <dbReference type="EMBL" id="ABD82026.1"/>
    </source>
</evidence>
<dbReference type="KEGG" id="sde:Sde_2766"/>
<name>Q21H03_SACD2</name>
<dbReference type="STRING" id="203122.Sde_2766"/>
<gene>
    <name evidence="3" type="ordered locus">Sde_2766</name>
</gene>
<dbReference type="RefSeq" id="WP_011469242.1">
    <property type="nucleotide sequence ID" value="NC_007912.1"/>
</dbReference>
<reference evidence="3 4" key="1">
    <citation type="journal article" date="2008" name="PLoS Genet.">
        <title>Complete genome sequence of the complex carbohydrate-degrading marine bacterium, Saccharophagus degradans strain 2-40 T.</title>
        <authorList>
            <person name="Weiner R.M."/>
            <person name="Taylor L.E.II."/>
            <person name="Henrissat B."/>
            <person name="Hauser L."/>
            <person name="Land M."/>
            <person name="Coutinho P.M."/>
            <person name="Rancurel C."/>
            <person name="Saunders E.H."/>
            <person name="Longmire A.G."/>
            <person name="Zhang H."/>
            <person name="Bayer E.A."/>
            <person name="Gilbert H.J."/>
            <person name="Larimer F."/>
            <person name="Zhulin I.B."/>
            <person name="Ekborg N.A."/>
            <person name="Lamed R."/>
            <person name="Richardson P.M."/>
            <person name="Borovok I."/>
            <person name="Hutcheson S."/>
        </authorList>
    </citation>
    <scope>NUCLEOTIDE SEQUENCE [LARGE SCALE GENOMIC DNA]</scope>
    <source>
        <strain evidence="4">2-40 / ATCC 43961 / DSM 17024</strain>
    </source>
</reference>
<organism evidence="3 4">
    <name type="scientific">Saccharophagus degradans (strain 2-40 / ATCC 43961 / DSM 17024)</name>
    <dbReference type="NCBI Taxonomy" id="203122"/>
    <lineage>
        <taxon>Bacteria</taxon>
        <taxon>Pseudomonadati</taxon>
        <taxon>Pseudomonadota</taxon>
        <taxon>Gammaproteobacteria</taxon>
        <taxon>Cellvibrionales</taxon>
        <taxon>Cellvibrionaceae</taxon>
        <taxon>Saccharophagus</taxon>
    </lineage>
</organism>
<dbReference type="Pfam" id="PF04945">
    <property type="entry name" value="YHS"/>
    <property type="match status" value="1"/>
</dbReference>
<feature type="domain" description="YHS" evidence="2">
    <location>
        <begin position="40"/>
        <end position="83"/>
    </location>
</feature>
<evidence type="ECO:0000259" key="2">
    <source>
        <dbReference type="Pfam" id="PF04945"/>
    </source>
</evidence>
<sequence length="150" mass="16461">MSIKKIVFGLIASVFFSAAANAGSADHSAPAVQGYDVVSYHIEKRPAKGNGHYVATHNGATYLFSSEENLSEFKKSPEKYAPAYNGYCAFGVSVGKKFIGDPEVWRIVEGKLYLNLDANIQSEWLKDVPGKIKEADKNWKRIASKSPESL</sequence>
<dbReference type="InterPro" id="IPR007029">
    <property type="entry name" value="YHS_dom"/>
</dbReference>
<dbReference type="OrthoDB" id="344729at2"/>